<evidence type="ECO:0000313" key="9">
    <source>
        <dbReference type="EMBL" id="QDT43056.1"/>
    </source>
</evidence>
<gene>
    <name evidence="9" type="primary">fdtA</name>
    <name evidence="9" type="ORF">Pan241w_31530</name>
</gene>
<reference evidence="9 10" key="1">
    <citation type="submission" date="2019-02" db="EMBL/GenBank/DDBJ databases">
        <title>Deep-cultivation of Planctomycetes and their phenomic and genomic characterization uncovers novel biology.</title>
        <authorList>
            <person name="Wiegand S."/>
            <person name="Jogler M."/>
            <person name="Boedeker C."/>
            <person name="Pinto D."/>
            <person name="Vollmers J."/>
            <person name="Rivas-Marin E."/>
            <person name="Kohn T."/>
            <person name="Peeters S.H."/>
            <person name="Heuer A."/>
            <person name="Rast P."/>
            <person name="Oberbeckmann S."/>
            <person name="Bunk B."/>
            <person name="Jeske O."/>
            <person name="Meyerdierks A."/>
            <person name="Storesund J.E."/>
            <person name="Kallscheuer N."/>
            <person name="Luecker S."/>
            <person name="Lage O.M."/>
            <person name="Pohl T."/>
            <person name="Merkel B.J."/>
            <person name="Hornburger P."/>
            <person name="Mueller R.-W."/>
            <person name="Bruemmer F."/>
            <person name="Labrenz M."/>
            <person name="Spormann A.M."/>
            <person name="Op den Camp H."/>
            <person name="Overmann J."/>
            <person name="Amann R."/>
            <person name="Jetten M.S.M."/>
            <person name="Mascher T."/>
            <person name="Medema M.H."/>
            <person name="Devos D.P."/>
            <person name="Kaster A.-K."/>
            <person name="Ovreas L."/>
            <person name="Rohde M."/>
            <person name="Galperin M.Y."/>
            <person name="Jogler C."/>
        </authorList>
    </citation>
    <scope>NUCLEOTIDE SEQUENCE [LARGE SCALE GENOMIC DNA]</scope>
    <source>
        <strain evidence="9 10">Pan241w</strain>
    </source>
</reference>
<dbReference type="CDD" id="cd20292">
    <property type="entry name" value="cupin_QdtA-like"/>
    <property type="match status" value="1"/>
</dbReference>
<evidence type="ECO:0000256" key="4">
    <source>
        <dbReference type="ARBA" id="ARBA00022737"/>
    </source>
</evidence>
<keyword evidence="9" id="KW-0413">Isomerase</keyword>
<keyword evidence="4" id="KW-0677">Repeat</keyword>
<evidence type="ECO:0000256" key="1">
    <source>
        <dbReference type="ARBA" id="ARBA00007274"/>
    </source>
</evidence>
<dbReference type="Gene3D" id="2.60.120.10">
    <property type="entry name" value="Jelly Rolls"/>
    <property type="match status" value="1"/>
</dbReference>
<organism evidence="9 10">
    <name type="scientific">Gimesia alba</name>
    <dbReference type="NCBI Taxonomy" id="2527973"/>
    <lineage>
        <taxon>Bacteria</taxon>
        <taxon>Pseudomonadati</taxon>
        <taxon>Planctomycetota</taxon>
        <taxon>Planctomycetia</taxon>
        <taxon>Planctomycetales</taxon>
        <taxon>Planctomycetaceae</taxon>
        <taxon>Gimesia</taxon>
    </lineage>
</organism>
<dbReference type="InterPro" id="IPR050179">
    <property type="entry name" value="Trans_hexapeptide_repeat"/>
</dbReference>
<dbReference type="InterPro" id="IPR014710">
    <property type="entry name" value="RmlC-like_jellyroll"/>
</dbReference>
<evidence type="ECO:0000259" key="8">
    <source>
        <dbReference type="Pfam" id="PF05523"/>
    </source>
</evidence>
<dbReference type="KEGG" id="gaz:Pan241w_31530"/>
<dbReference type="Pfam" id="PF05523">
    <property type="entry name" value="FdtA"/>
    <property type="match status" value="1"/>
</dbReference>
<proteinExistence type="inferred from homology"/>
<evidence type="ECO:0000256" key="2">
    <source>
        <dbReference type="ARBA" id="ARBA00022605"/>
    </source>
</evidence>
<evidence type="ECO:0000256" key="3">
    <source>
        <dbReference type="ARBA" id="ARBA00022679"/>
    </source>
</evidence>
<dbReference type="SUPFAM" id="SSF51182">
    <property type="entry name" value="RmlC-like cupins"/>
    <property type="match status" value="1"/>
</dbReference>
<protein>
    <submittedName>
        <fullName evidence="9">TDP-4-oxo-6-deoxy-alpha-D-glucose-3, 4-oxoisomerase</fullName>
        <ecNumber evidence="9">5.3.2.3</ecNumber>
    </submittedName>
</protein>
<dbReference type="GO" id="GO:0009085">
    <property type="term" value="P:lysine biosynthetic process"/>
    <property type="evidence" value="ECO:0007669"/>
    <property type="project" value="UniProtKB-KW"/>
</dbReference>
<dbReference type="Pfam" id="PF00132">
    <property type="entry name" value="Hexapep"/>
    <property type="match status" value="1"/>
</dbReference>
<dbReference type="GO" id="GO:0016853">
    <property type="term" value="F:isomerase activity"/>
    <property type="evidence" value="ECO:0007669"/>
    <property type="project" value="UniProtKB-KW"/>
</dbReference>
<dbReference type="GO" id="GO:0016746">
    <property type="term" value="F:acyltransferase activity"/>
    <property type="evidence" value="ECO:0007669"/>
    <property type="project" value="UniProtKB-KW"/>
</dbReference>
<dbReference type="EMBL" id="CP036269">
    <property type="protein sequence ID" value="QDT43056.1"/>
    <property type="molecule type" value="Genomic_DNA"/>
</dbReference>
<dbReference type="GO" id="GO:0019877">
    <property type="term" value="P:diaminopimelate biosynthetic process"/>
    <property type="evidence" value="ECO:0007669"/>
    <property type="project" value="UniProtKB-KW"/>
</dbReference>
<evidence type="ECO:0000256" key="5">
    <source>
        <dbReference type="ARBA" id="ARBA00022915"/>
    </source>
</evidence>
<dbReference type="PANTHER" id="PTHR43300:SF10">
    <property type="entry name" value="2,3,4,5-TETRAHYDROPYRIDINE-2,6-DICARBOXYLATE N-ACETYLTRANSFERASE"/>
    <property type="match status" value="1"/>
</dbReference>
<keyword evidence="6" id="KW-0457">Lysine biosynthesis</keyword>
<dbReference type="InterPro" id="IPR018357">
    <property type="entry name" value="Hexapep_transf_CS"/>
</dbReference>
<evidence type="ECO:0000256" key="7">
    <source>
        <dbReference type="ARBA" id="ARBA00023315"/>
    </source>
</evidence>
<keyword evidence="2" id="KW-0028">Amino-acid biosynthesis</keyword>
<dbReference type="PANTHER" id="PTHR43300">
    <property type="entry name" value="ACETYLTRANSFERASE"/>
    <property type="match status" value="1"/>
</dbReference>
<dbReference type="InterPro" id="IPR001451">
    <property type="entry name" value="Hexapep"/>
</dbReference>
<feature type="domain" description="Sugar 3,4-ketoisomerase QdtA cupin" evidence="8">
    <location>
        <begin position="142"/>
        <end position="270"/>
    </location>
</feature>
<sequence length="274" mass="30036">MVDASDELRVLFSESSPSVEGSRINVPGVYYGQGVNIDKSAKIGPNAVILGHDENGNQAAVIEEEAEIGANATILSGVTVGVRARVAPGSVVTRSVPPLAIVEGNPAKIIGYVETYSSEDPTININQVDSIPLGFRQTRVRDVTVHHFNKVPDLRGSLSVGEFEREIPFVPKRYFLVYDVPTAEVRGEHAHFQCGQFLIAVKGSVSVVVDDGDLRDEILLDRPQMGVYLPPMTWGVQYNYSTDAVLLVFASEFYDSDDYIRDYSKFLELVKRAA</sequence>
<evidence type="ECO:0000256" key="6">
    <source>
        <dbReference type="ARBA" id="ARBA00023154"/>
    </source>
</evidence>
<dbReference type="InterPro" id="IPR011051">
    <property type="entry name" value="RmlC_Cupin_sf"/>
</dbReference>
<keyword evidence="3" id="KW-0808">Transferase</keyword>
<dbReference type="EC" id="5.3.2.3" evidence="9"/>
<evidence type="ECO:0000313" key="10">
    <source>
        <dbReference type="Proteomes" id="UP000317171"/>
    </source>
</evidence>
<keyword evidence="7" id="KW-0012">Acyltransferase</keyword>
<dbReference type="InterPro" id="IPR008894">
    <property type="entry name" value="QdtA_cupin_dom"/>
</dbReference>
<dbReference type="Proteomes" id="UP000317171">
    <property type="component" value="Chromosome"/>
</dbReference>
<comment type="similarity">
    <text evidence="1">Belongs to the transferase hexapeptide repeat family.</text>
</comment>
<accession>A0A517RGQ8</accession>
<dbReference type="Gene3D" id="2.160.10.10">
    <property type="entry name" value="Hexapeptide repeat proteins"/>
    <property type="match status" value="1"/>
</dbReference>
<dbReference type="AlphaFoldDB" id="A0A517RGQ8"/>
<dbReference type="InterPro" id="IPR011004">
    <property type="entry name" value="Trimer_LpxA-like_sf"/>
</dbReference>
<keyword evidence="10" id="KW-1185">Reference proteome</keyword>
<dbReference type="RefSeq" id="WP_197999942.1">
    <property type="nucleotide sequence ID" value="NZ_CP036269.1"/>
</dbReference>
<dbReference type="PROSITE" id="PS00101">
    <property type="entry name" value="HEXAPEP_TRANSFERASES"/>
    <property type="match status" value="1"/>
</dbReference>
<keyword evidence="5" id="KW-0220">Diaminopimelate biosynthesis</keyword>
<name>A0A517RGQ8_9PLAN</name>
<dbReference type="SUPFAM" id="SSF51161">
    <property type="entry name" value="Trimeric LpxA-like enzymes"/>
    <property type="match status" value="1"/>
</dbReference>